<feature type="transmembrane region" description="Helical" evidence="1">
    <location>
        <begin position="88"/>
        <end position="111"/>
    </location>
</feature>
<proteinExistence type="predicted"/>
<keyword evidence="3" id="KW-1185">Reference proteome</keyword>
<accession>A0A239Z616</accession>
<protein>
    <recommendedName>
        <fullName evidence="4">BioX family protein</fullName>
    </recommendedName>
</protein>
<gene>
    <name evidence="2" type="ORF">SAMEA44547418_01019</name>
</gene>
<dbReference type="Proteomes" id="UP000214973">
    <property type="component" value="Chromosome 1"/>
</dbReference>
<evidence type="ECO:0000256" key="1">
    <source>
        <dbReference type="SAM" id="Phobius"/>
    </source>
</evidence>
<keyword evidence="1" id="KW-0472">Membrane</keyword>
<organism evidence="2 3">
    <name type="scientific">Veillonella rodentium</name>
    <dbReference type="NCBI Taxonomy" id="248315"/>
    <lineage>
        <taxon>Bacteria</taxon>
        <taxon>Bacillati</taxon>
        <taxon>Bacillota</taxon>
        <taxon>Negativicutes</taxon>
        <taxon>Veillonellales</taxon>
        <taxon>Veillonellaceae</taxon>
        <taxon>Veillonella</taxon>
    </lineage>
</organism>
<evidence type="ECO:0000313" key="3">
    <source>
        <dbReference type="Proteomes" id="UP000214973"/>
    </source>
</evidence>
<dbReference type="RefSeq" id="WP_095065976.1">
    <property type="nucleotide sequence ID" value="NZ_LT906470.1"/>
</dbReference>
<evidence type="ECO:0000313" key="2">
    <source>
        <dbReference type="EMBL" id="SNV65964.1"/>
    </source>
</evidence>
<keyword evidence="1" id="KW-0812">Transmembrane</keyword>
<keyword evidence="1" id="KW-1133">Transmembrane helix</keyword>
<dbReference type="KEGG" id="vrm:44547418_01019"/>
<dbReference type="AlphaFoldDB" id="A0A239Z616"/>
<evidence type="ECO:0008006" key="4">
    <source>
        <dbReference type="Google" id="ProtNLM"/>
    </source>
</evidence>
<dbReference type="EMBL" id="LT906470">
    <property type="protein sequence ID" value="SNV65964.1"/>
    <property type="molecule type" value="Genomic_DNA"/>
</dbReference>
<sequence length="166" mass="17853">MNQNIRYITEIAILTAMITVLGAIKIPNVIPGIEFQLSAPLAVAICAVFGFKKYIISGCLSSLIGLSLGTQTILNVMIAMQFRLIVGLILWVCHNHIVGIIISGPIASVLARLSLSLYIGKAALPMIGLAVPGMIFTVIMAPVFVKVFQKIHNQVPQHHSVKGKVL</sequence>
<reference evidence="2 3" key="1">
    <citation type="submission" date="2017-06" db="EMBL/GenBank/DDBJ databases">
        <authorList>
            <consortium name="Pathogen Informatics"/>
        </authorList>
    </citation>
    <scope>NUCLEOTIDE SEQUENCE [LARGE SCALE GENOMIC DNA]</scope>
    <source>
        <strain evidence="2 3">NCTC12018</strain>
    </source>
</reference>
<feature type="transmembrane region" description="Helical" evidence="1">
    <location>
        <begin position="7"/>
        <end position="27"/>
    </location>
</feature>
<feature type="transmembrane region" description="Helical" evidence="1">
    <location>
        <begin position="123"/>
        <end position="145"/>
    </location>
</feature>
<dbReference type="Gene3D" id="1.10.1760.20">
    <property type="match status" value="1"/>
</dbReference>
<name>A0A239Z616_9FIRM</name>